<dbReference type="Gene3D" id="2.30.29.30">
    <property type="entry name" value="Pleckstrin-homology domain (PH domain)/Phosphotyrosine-binding domain (PTB)"/>
    <property type="match status" value="2"/>
</dbReference>
<dbReference type="AlphaFoldDB" id="A0A1S3IN07"/>
<proteinExistence type="predicted"/>
<dbReference type="SUPFAM" id="SSF50729">
    <property type="entry name" value="PH domain-like"/>
    <property type="match status" value="2"/>
</dbReference>
<dbReference type="InterPro" id="IPR001849">
    <property type="entry name" value="PH_domain"/>
</dbReference>
<dbReference type="PROSITE" id="PS50003">
    <property type="entry name" value="PH_DOMAIN"/>
    <property type="match status" value="2"/>
</dbReference>
<keyword evidence="2" id="KW-1185">Reference proteome</keyword>
<dbReference type="RefSeq" id="XP_013399468.1">
    <property type="nucleotide sequence ID" value="XM_013544014.2"/>
</dbReference>
<feature type="domain" description="PH" evidence="1">
    <location>
        <begin position="167"/>
        <end position="265"/>
    </location>
</feature>
<dbReference type="OrthoDB" id="185175at2759"/>
<dbReference type="PANTHER" id="PTHR14336:SF8">
    <property type="entry name" value="PROTEIN OPY1"/>
    <property type="match status" value="1"/>
</dbReference>
<dbReference type="InterPro" id="IPR051707">
    <property type="entry name" value="PI-Interact_SigTrans_Reg"/>
</dbReference>
<accession>A0A1S3IN07</accession>
<dbReference type="Pfam" id="PF00169">
    <property type="entry name" value="PH"/>
    <property type="match status" value="2"/>
</dbReference>
<name>A0A1S3IN07_LINAN</name>
<evidence type="ECO:0000259" key="1">
    <source>
        <dbReference type="PROSITE" id="PS50003"/>
    </source>
</evidence>
<protein>
    <submittedName>
        <fullName evidence="3">Pleckstrin homology domain-containing family A member 1 isoform X2</fullName>
    </submittedName>
</protein>
<dbReference type="InterPro" id="IPR011993">
    <property type="entry name" value="PH-like_dom_sf"/>
</dbReference>
<evidence type="ECO:0000313" key="2">
    <source>
        <dbReference type="Proteomes" id="UP000085678"/>
    </source>
</evidence>
<dbReference type="Proteomes" id="UP000085678">
    <property type="component" value="Unplaced"/>
</dbReference>
<evidence type="ECO:0000313" key="3">
    <source>
        <dbReference type="RefSeq" id="XP_013399468.1"/>
    </source>
</evidence>
<dbReference type="FunFam" id="2.30.29.30:FF:000286">
    <property type="entry name" value="PH-protein kinase domain containing protein"/>
    <property type="match status" value="1"/>
</dbReference>
<reference evidence="3" key="1">
    <citation type="submission" date="2025-08" db="UniProtKB">
        <authorList>
            <consortium name="RefSeq"/>
        </authorList>
    </citation>
    <scope>IDENTIFICATION</scope>
    <source>
        <tissue evidence="3">Gonads</tissue>
    </source>
</reference>
<gene>
    <name evidence="3" type="primary">LOC106165701</name>
</gene>
<dbReference type="SMART" id="SM00233">
    <property type="entry name" value="PH"/>
    <property type="match status" value="2"/>
</dbReference>
<feature type="domain" description="PH" evidence="1">
    <location>
        <begin position="7"/>
        <end position="109"/>
    </location>
</feature>
<sequence length="277" mass="32329">MLSWDGEGRPCGYLEYEEKENSGHFVEIFVRLEKDKKLAYYTEDPKKSHINPLGVIPTQYISQVNDVSKQRPKFPYCFAVTVAGKRHFFKSQSKEEEEEWIKLLTDASKITVPKSATFDEARGRSFSDSQAYKTEIVGGAIQKTVMSEDDLSSTSSDEDDKNFHQKESIHQGYCVKQGGVVKNWKRRFFVLDEDRISYYKNEKWQGKRPIKSIDILNVKEAKQTERYKDRDNLFELVTRNRTFYVQCDTCEDMYSWIAIINKTVSSKHQKKSRSSSQ</sequence>
<dbReference type="PANTHER" id="PTHR14336">
    <property type="entry name" value="TANDEM PH DOMAIN CONTAINING PROTEIN"/>
    <property type="match status" value="1"/>
</dbReference>
<dbReference type="GeneID" id="106165701"/>
<organism evidence="2 3">
    <name type="scientific">Lingula anatina</name>
    <name type="common">Brachiopod</name>
    <name type="synonym">Lingula unguis</name>
    <dbReference type="NCBI Taxonomy" id="7574"/>
    <lineage>
        <taxon>Eukaryota</taxon>
        <taxon>Metazoa</taxon>
        <taxon>Spiralia</taxon>
        <taxon>Lophotrochozoa</taxon>
        <taxon>Brachiopoda</taxon>
        <taxon>Linguliformea</taxon>
        <taxon>Lingulata</taxon>
        <taxon>Lingulida</taxon>
        <taxon>Linguloidea</taxon>
        <taxon>Lingulidae</taxon>
        <taxon>Lingula</taxon>
    </lineage>
</organism>